<evidence type="ECO:0000313" key="3">
    <source>
        <dbReference type="Proteomes" id="UP000323917"/>
    </source>
</evidence>
<gene>
    <name evidence="2" type="ORF">Pr1d_34250</name>
</gene>
<protein>
    <submittedName>
        <fullName evidence="2">Uncharacterized protein</fullName>
    </submittedName>
</protein>
<dbReference type="Proteomes" id="UP000323917">
    <property type="component" value="Chromosome"/>
</dbReference>
<evidence type="ECO:0000256" key="1">
    <source>
        <dbReference type="SAM" id="Phobius"/>
    </source>
</evidence>
<keyword evidence="1" id="KW-0472">Membrane</keyword>
<feature type="transmembrane region" description="Helical" evidence="1">
    <location>
        <begin position="59"/>
        <end position="78"/>
    </location>
</feature>
<keyword evidence="3" id="KW-1185">Reference proteome</keyword>
<accession>A0A5B9QGP6</accession>
<feature type="transmembrane region" description="Helical" evidence="1">
    <location>
        <begin position="34"/>
        <end position="52"/>
    </location>
</feature>
<keyword evidence="1" id="KW-1133">Transmembrane helix</keyword>
<proteinExistence type="predicted"/>
<keyword evidence="1" id="KW-0812">Transmembrane</keyword>
<organism evidence="2 3">
    <name type="scientific">Bythopirellula goksoeyrii</name>
    <dbReference type="NCBI Taxonomy" id="1400387"/>
    <lineage>
        <taxon>Bacteria</taxon>
        <taxon>Pseudomonadati</taxon>
        <taxon>Planctomycetota</taxon>
        <taxon>Planctomycetia</taxon>
        <taxon>Pirellulales</taxon>
        <taxon>Lacipirellulaceae</taxon>
        <taxon>Bythopirellula</taxon>
    </lineage>
</organism>
<evidence type="ECO:0000313" key="2">
    <source>
        <dbReference type="EMBL" id="QEG36116.1"/>
    </source>
</evidence>
<feature type="transmembrane region" description="Helical" evidence="1">
    <location>
        <begin position="98"/>
        <end position="119"/>
    </location>
</feature>
<sequence>MQWAIIVGHSMTGMLIGAYAPDAFSVELASTAEIIYFGSITAGFVVGTLLAVRCSAKKILRWIAMAQLFIATVIGVIINLGSLGEDPYEIYAYVFRHYVYTSLVIVFAALFVVGSHMCWTRRVRRQLKDPAT</sequence>
<name>A0A5B9QGP6_9BACT</name>
<dbReference type="KEGG" id="bgok:Pr1d_34250"/>
<dbReference type="RefSeq" id="WP_148074520.1">
    <property type="nucleotide sequence ID" value="NZ_CP042913.1"/>
</dbReference>
<dbReference type="AlphaFoldDB" id="A0A5B9QGP6"/>
<dbReference type="OrthoDB" id="9826442at2"/>
<reference evidence="2 3" key="1">
    <citation type="submission" date="2019-08" db="EMBL/GenBank/DDBJ databases">
        <title>Deep-cultivation of Planctomycetes and their phenomic and genomic characterization uncovers novel biology.</title>
        <authorList>
            <person name="Wiegand S."/>
            <person name="Jogler M."/>
            <person name="Boedeker C."/>
            <person name="Pinto D."/>
            <person name="Vollmers J."/>
            <person name="Rivas-Marin E."/>
            <person name="Kohn T."/>
            <person name="Peeters S.H."/>
            <person name="Heuer A."/>
            <person name="Rast P."/>
            <person name="Oberbeckmann S."/>
            <person name="Bunk B."/>
            <person name="Jeske O."/>
            <person name="Meyerdierks A."/>
            <person name="Storesund J.E."/>
            <person name="Kallscheuer N."/>
            <person name="Luecker S."/>
            <person name="Lage O.M."/>
            <person name="Pohl T."/>
            <person name="Merkel B.J."/>
            <person name="Hornburger P."/>
            <person name="Mueller R.-W."/>
            <person name="Bruemmer F."/>
            <person name="Labrenz M."/>
            <person name="Spormann A.M."/>
            <person name="Op den Camp H."/>
            <person name="Overmann J."/>
            <person name="Amann R."/>
            <person name="Jetten M.S.M."/>
            <person name="Mascher T."/>
            <person name="Medema M.H."/>
            <person name="Devos D.P."/>
            <person name="Kaster A.-K."/>
            <person name="Ovreas L."/>
            <person name="Rohde M."/>
            <person name="Galperin M.Y."/>
            <person name="Jogler C."/>
        </authorList>
    </citation>
    <scope>NUCLEOTIDE SEQUENCE [LARGE SCALE GENOMIC DNA]</scope>
    <source>
        <strain evidence="2 3">Pr1d</strain>
    </source>
</reference>
<dbReference type="EMBL" id="CP042913">
    <property type="protein sequence ID" value="QEG36116.1"/>
    <property type="molecule type" value="Genomic_DNA"/>
</dbReference>